<dbReference type="Gene3D" id="1.20.1250.20">
    <property type="entry name" value="MFS general substrate transporter like domains"/>
    <property type="match status" value="1"/>
</dbReference>
<feature type="domain" description="Major facilitator superfamily (MFS) profile" evidence="7">
    <location>
        <begin position="126"/>
        <end position="561"/>
    </location>
</feature>
<comment type="caution">
    <text evidence="8">The sequence shown here is derived from an EMBL/GenBank/DDBJ whole genome shotgun (WGS) entry which is preliminary data.</text>
</comment>
<dbReference type="PROSITE" id="PS50850">
    <property type="entry name" value="MFS"/>
    <property type="match status" value="1"/>
</dbReference>
<dbReference type="EMBL" id="JABSND010000215">
    <property type="protein sequence ID" value="KAI6294078.1"/>
    <property type="molecule type" value="Genomic_DNA"/>
</dbReference>
<reference evidence="8" key="1">
    <citation type="submission" date="2021-01" db="EMBL/GenBank/DDBJ databases">
        <title>Deciphering the adaptive evolutionary patterns associated with biogeogrpahic diversity in the finger millet blast pathogen Magnaporthe oryzae in Eastern Africa.</title>
        <authorList>
            <person name="Onyema G."/>
            <person name="Shittu T.A."/>
            <person name="Dodsworth S."/>
            <person name="Devilliers S."/>
            <person name="Muthumeenakshi S."/>
            <person name="Sreenivasaprasad S."/>
        </authorList>
    </citation>
    <scope>NUCLEOTIDE SEQUENCE</scope>
    <source>
        <strain evidence="8">D15/s37</strain>
    </source>
</reference>
<evidence type="ECO:0000256" key="3">
    <source>
        <dbReference type="ARBA" id="ARBA00022989"/>
    </source>
</evidence>
<dbReference type="InterPro" id="IPR020846">
    <property type="entry name" value="MFS_dom"/>
</dbReference>
<feature type="transmembrane region" description="Helical" evidence="6">
    <location>
        <begin position="126"/>
        <end position="148"/>
    </location>
</feature>
<feature type="transmembrane region" description="Helical" evidence="6">
    <location>
        <begin position="251"/>
        <end position="274"/>
    </location>
</feature>
<dbReference type="PANTHER" id="PTHR23502">
    <property type="entry name" value="MAJOR FACILITATOR SUPERFAMILY"/>
    <property type="match status" value="1"/>
</dbReference>
<feature type="compositionally biased region" description="Low complexity" evidence="5">
    <location>
        <begin position="59"/>
        <end position="70"/>
    </location>
</feature>
<gene>
    <name evidence="8" type="ORF">MCOR33_008704</name>
</gene>
<evidence type="ECO:0000256" key="2">
    <source>
        <dbReference type="ARBA" id="ARBA00022692"/>
    </source>
</evidence>
<keyword evidence="4 6" id="KW-0472">Membrane</keyword>
<feature type="region of interest" description="Disordered" evidence="5">
    <location>
        <begin position="58"/>
        <end position="82"/>
    </location>
</feature>
<feature type="transmembrane region" description="Helical" evidence="6">
    <location>
        <begin position="473"/>
        <end position="492"/>
    </location>
</feature>
<keyword evidence="2 6" id="KW-0812">Transmembrane</keyword>
<evidence type="ECO:0000256" key="1">
    <source>
        <dbReference type="ARBA" id="ARBA00004141"/>
    </source>
</evidence>
<keyword evidence="3 6" id="KW-1133">Transmembrane helix</keyword>
<evidence type="ECO:0000256" key="6">
    <source>
        <dbReference type="SAM" id="Phobius"/>
    </source>
</evidence>
<keyword evidence="9" id="KW-1185">Reference proteome</keyword>
<dbReference type="InterPro" id="IPR011701">
    <property type="entry name" value="MFS"/>
</dbReference>
<evidence type="ECO:0000313" key="9">
    <source>
        <dbReference type="Proteomes" id="UP001059893"/>
    </source>
</evidence>
<accession>A0ABQ8NAS0</accession>
<protein>
    <recommendedName>
        <fullName evidence="7">Major facilitator superfamily (MFS) profile domain-containing protein</fullName>
    </recommendedName>
</protein>
<evidence type="ECO:0000256" key="5">
    <source>
        <dbReference type="SAM" id="MobiDB-lite"/>
    </source>
</evidence>
<sequence>MADWKVAERVFQLGKEANTERNKGRMPTAPSFHPRWAFGILNHHETIHVPGSVVLVARDGSGSDSQSTTDVESKAPETPDTSVSERALIPITSAKKTHHSNIILHPQPEDSPNDPLNWPVWRRNMVLLSVGLFCMMGAGLTPVLAAGFTDIANEYQIDVDRVPLTTGMYMLGMGIGSVFVAPTALLYGKRPVYLGGAALLVVTCAWCALSPTFESLVLARVFQGIAVSPIECLPGSTISETFFLHEKAFRLGIYTLLLMIGKNLFPLASAGIMQGLDWQWVFWISAFLAALIGILILFFAPETFWERRPDLHNSRYTDELRSLPRRTMAQELQPYHGRLIQDSWIQVACRPFTLFSYPAVIWSALVYACSVGWLVVMSESVDVIFIGGAYQFTQLQTGLVYISPLIGGILGTAIAGKISDWIVPKMARRNGGMYEPEFRLVMVVPAFIATVTGLVGFGWSAEWNEHWMVPTTFFGLVSFGCSLGATTAISFVMDSHGQYSVETLVSLTFCKNVFHGMIFSFFFTDWLLQDGSRWVFMWLGVIHSIVMLSGIVMYIFGKRGRMWVAKRARGDGVVIPRPRGHS</sequence>
<evidence type="ECO:0000313" key="8">
    <source>
        <dbReference type="EMBL" id="KAI6294078.1"/>
    </source>
</evidence>
<dbReference type="Proteomes" id="UP001059893">
    <property type="component" value="Unassembled WGS sequence"/>
</dbReference>
<feature type="transmembrane region" description="Helical" evidence="6">
    <location>
        <begin position="225"/>
        <end position="244"/>
    </location>
</feature>
<organism evidence="8 9">
    <name type="scientific">Pyricularia grisea</name>
    <name type="common">Crabgrass-specific blast fungus</name>
    <name type="synonym">Magnaporthe grisea</name>
    <dbReference type="NCBI Taxonomy" id="148305"/>
    <lineage>
        <taxon>Eukaryota</taxon>
        <taxon>Fungi</taxon>
        <taxon>Dikarya</taxon>
        <taxon>Ascomycota</taxon>
        <taxon>Pezizomycotina</taxon>
        <taxon>Sordariomycetes</taxon>
        <taxon>Sordariomycetidae</taxon>
        <taxon>Magnaporthales</taxon>
        <taxon>Pyriculariaceae</taxon>
        <taxon>Pyricularia</taxon>
    </lineage>
</organism>
<dbReference type="SUPFAM" id="SSF103473">
    <property type="entry name" value="MFS general substrate transporter"/>
    <property type="match status" value="1"/>
</dbReference>
<name>A0ABQ8NAS0_PYRGI</name>
<feature type="transmembrane region" description="Helical" evidence="6">
    <location>
        <begin position="280"/>
        <end position="300"/>
    </location>
</feature>
<dbReference type="Pfam" id="PF07690">
    <property type="entry name" value="MFS_1"/>
    <property type="match status" value="1"/>
</dbReference>
<evidence type="ECO:0000259" key="7">
    <source>
        <dbReference type="PROSITE" id="PS50850"/>
    </source>
</evidence>
<dbReference type="PANTHER" id="PTHR23502:SF4">
    <property type="entry name" value="MAJOR FACILITATOR SUPERFAMILY (MFS) PROFILE DOMAIN-CONTAINING PROTEIN-RELATED"/>
    <property type="match status" value="1"/>
</dbReference>
<feature type="transmembrane region" description="Helical" evidence="6">
    <location>
        <begin position="535"/>
        <end position="557"/>
    </location>
</feature>
<proteinExistence type="predicted"/>
<feature type="transmembrane region" description="Helical" evidence="6">
    <location>
        <begin position="359"/>
        <end position="378"/>
    </location>
</feature>
<feature type="transmembrane region" description="Helical" evidence="6">
    <location>
        <begin position="440"/>
        <end position="461"/>
    </location>
</feature>
<feature type="transmembrane region" description="Helical" evidence="6">
    <location>
        <begin position="168"/>
        <end position="187"/>
    </location>
</feature>
<feature type="transmembrane region" description="Helical" evidence="6">
    <location>
        <begin position="504"/>
        <end position="523"/>
    </location>
</feature>
<feature type="transmembrane region" description="Helical" evidence="6">
    <location>
        <begin position="192"/>
        <end position="213"/>
    </location>
</feature>
<feature type="transmembrane region" description="Helical" evidence="6">
    <location>
        <begin position="398"/>
        <end position="419"/>
    </location>
</feature>
<dbReference type="InterPro" id="IPR036259">
    <property type="entry name" value="MFS_trans_sf"/>
</dbReference>
<evidence type="ECO:0000256" key="4">
    <source>
        <dbReference type="ARBA" id="ARBA00023136"/>
    </source>
</evidence>
<comment type="subcellular location">
    <subcellularLocation>
        <location evidence="1">Membrane</location>
        <topology evidence="1">Multi-pass membrane protein</topology>
    </subcellularLocation>
</comment>